<dbReference type="PANTHER" id="PTHR23235">
    <property type="entry name" value="KRUEPPEL-LIKE TRANSCRIPTION FACTOR"/>
    <property type="match status" value="1"/>
</dbReference>
<sequence length="557" mass="62141">MRHIRDTTRSYARRTAIHISSADTATLALRLNQMTTPTLLSPSQTRRYVAHENNNELSRSTPECQSNGFLRSPSRYFLAGLGIHYELDSSDILKISEQNNSSGTYDEGHITSHIQDVMNASRHSTPAGTVFQLRDHATKSFTCMSDSRSSIISDTSFPDLAYPSSSSSASLVSTRSASDNEGTQAQTTFSLPFYFEDDILSCPPANIGLIPDVNMYNIALLMKSPSVGIDPLDTMGRVSRSPRITMSPSEAPLPFPYKVYSRGSSPLYSADPSTRDAVGELTSPPPSQGYPPSGIIHDIANILSTSSTEELDQIFTTDAHSEQPSLEQCTLQEGARASPVIDMELQLERLPDEPAAYMSSPKQQKSYAPLKYDTLTFPSDGALPPSQVKVEHDDDHFTQEDPHPSPILNAHMGVELAELTIRAQRYRARHPGQGIDRAWLLRFAGKLTDHGELIDDYRCYILGCGQRNKRRDHIVIHVGAHVDQRRFSCSECSQRFLRKNECKRHEATHTGARPYRCEECGRTYVRKDLLKRHVKRIHGLEKGTRGAGSYRKKARTR</sequence>
<dbReference type="SUPFAM" id="SSF57667">
    <property type="entry name" value="beta-beta-alpha zinc fingers"/>
    <property type="match status" value="1"/>
</dbReference>
<keyword evidence="3" id="KW-0862">Zinc</keyword>
<accession>A0A1J8Q3Q5</accession>
<evidence type="ECO:0000256" key="4">
    <source>
        <dbReference type="PROSITE-ProRule" id="PRU00042"/>
    </source>
</evidence>
<dbReference type="OrthoDB" id="8117402at2759"/>
<reference evidence="7 8" key="1">
    <citation type="submission" date="2016-03" db="EMBL/GenBank/DDBJ databases">
        <title>Comparative genomics of the ectomycorrhizal sister species Rhizopogon vinicolor and Rhizopogon vesiculosus (Basidiomycota: Boletales) reveals a divergence of the mating type B locus.</title>
        <authorList>
            <person name="Mujic A.B."/>
            <person name="Kuo A."/>
            <person name="Tritt A."/>
            <person name="Lipzen A."/>
            <person name="Chen C."/>
            <person name="Johnson J."/>
            <person name="Sharma A."/>
            <person name="Barry K."/>
            <person name="Grigoriev I.V."/>
            <person name="Spatafora J.W."/>
        </authorList>
    </citation>
    <scope>NUCLEOTIDE SEQUENCE [LARGE SCALE GENOMIC DNA]</scope>
    <source>
        <strain evidence="7 8">AM-OR11-056</strain>
    </source>
</reference>
<proteinExistence type="predicted"/>
<feature type="domain" description="C2H2-type" evidence="6">
    <location>
        <begin position="457"/>
        <end position="486"/>
    </location>
</feature>
<evidence type="ECO:0000256" key="2">
    <source>
        <dbReference type="ARBA" id="ARBA00022771"/>
    </source>
</evidence>
<evidence type="ECO:0000256" key="5">
    <source>
        <dbReference type="SAM" id="MobiDB-lite"/>
    </source>
</evidence>
<evidence type="ECO:0000313" key="7">
    <source>
        <dbReference type="EMBL" id="OJA15311.1"/>
    </source>
</evidence>
<evidence type="ECO:0000256" key="3">
    <source>
        <dbReference type="ARBA" id="ARBA00022833"/>
    </source>
</evidence>
<dbReference type="Gene3D" id="3.30.160.60">
    <property type="entry name" value="Classic Zinc Finger"/>
    <property type="match status" value="2"/>
</dbReference>
<feature type="domain" description="C2H2-type" evidence="6">
    <location>
        <begin position="515"/>
        <end position="543"/>
    </location>
</feature>
<keyword evidence="2 4" id="KW-0863">Zinc-finger</keyword>
<dbReference type="InterPro" id="IPR013087">
    <property type="entry name" value="Znf_C2H2_type"/>
</dbReference>
<dbReference type="FunFam" id="3.30.160.60:FF:000446">
    <property type="entry name" value="Zinc finger protein"/>
    <property type="match status" value="1"/>
</dbReference>
<dbReference type="GO" id="GO:0008270">
    <property type="term" value="F:zinc ion binding"/>
    <property type="evidence" value="ECO:0007669"/>
    <property type="project" value="UniProtKB-KW"/>
</dbReference>
<evidence type="ECO:0000259" key="6">
    <source>
        <dbReference type="PROSITE" id="PS50157"/>
    </source>
</evidence>
<feature type="region of interest" description="Disordered" evidence="5">
    <location>
        <begin position="266"/>
        <end position="291"/>
    </location>
</feature>
<dbReference type="PROSITE" id="PS00028">
    <property type="entry name" value="ZINC_FINGER_C2H2_1"/>
    <property type="match status" value="2"/>
</dbReference>
<keyword evidence="8" id="KW-1185">Reference proteome</keyword>
<dbReference type="SMART" id="SM00355">
    <property type="entry name" value="ZnF_C2H2"/>
    <property type="match status" value="3"/>
</dbReference>
<feature type="domain" description="C2H2-type" evidence="6">
    <location>
        <begin position="487"/>
        <end position="514"/>
    </location>
</feature>
<organism evidence="7 8">
    <name type="scientific">Rhizopogon vesiculosus</name>
    <dbReference type="NCBI Taxonomy" id="180088"/>
    <lineage>
        <taxon>Eukaryota</taxon>
        <taxon>Fungi</taxon>
        <taxon>Dikarya</taxon>
        <taxon>Basidiomycota</taxon>
        <taxon>Agaricomycotina</taxon>
        <taxon>Agaricomycetes</taxon>
        <taxon>Agaricomycetidae</taxon>
        <taxon>Boletales</taxon>
        <taxon>Suillineae</taxon>
        <taxon>Rhizopogonaceae</taxon>
        <taxon>Rhizopogon</taxon>
    </lineage>
</organism>
<comment type="caution">
    <text evidence="7">The sequence shown here is derived from an EMBL/GenBank/DDBJ whole genome shotgun (WGS) entry which is preliminary data.</text>
</comment>
<keyword evidence="1" id="KW-0479">Metal-binding</keyword>
<dbReference type="EMBL" id="LVVM01003199">
    <property type="protein sequence ID" value="OJA15311.1"/>
    <property type="molecule type" value="Genomic_DNA"/>
</dbReference>
<gene>
    <name evidence="7" type="ORF">AZE42_00933</name>
</gene>
<dbReference type="AlphaFoldDB" id="A0A1J8Q3Q5"/>
<dbReference type="Pfam" id="PF13894">
    <property type="entry name" value="zf-C2H2_4"/>
    <property type="match status" value="1"/>
</dbReference>
<dbReference type="PROSITE" id="PS50157">
    <property type="entry name" value="ZINC_FINGER_C2H2_2"/>
    <property type="match status" value="3"/>
</dbReference>
<evidence type="ECO:0000313" key="8">
    <source>
        <dbReference type="Proteomes" id="UP000183567"/>
    </source>
</evidence>
<protein>
    <recommendedName>
        <fullName evidence="6">C2H2-type domain-containing protein</fullName>
    </recommendedName>
</protein>
<dbReference type="STRING" id="180088.A0A1J8Q3Q5"/>
<dbReference type="InterPro" id="IPR036236">
    <property type="entry name" value="Znf_C2H2_sf"/>
</dbReference>
<dbReference type="Proteomes" id="UP000183567">
    <property type="component" value="Unassembled WGS sequence"/>
</dbReference>
<evidence type="ECO:0000256" key="1">
    <source>
        <dbReference type="ARBA" id="ARBA00022723"/>
    </source>
</evidence>
<name>A0A1J8Q3Q5_9AGAM</name>